<proteinExistence type="predicted"/>
<keyword evidence="2" id="KW-0812">Transmembrane</keyword>
<evidence type="ECO:0000313" key="3">
    <source>
        <dbReference type="EMBL" id="EMI56499.1"/>
    </source>
</evidence>
<sequence length="291" mass="32821">MQQRLASTVVIHLGDLMSRFKSILKNRWVRFSMGIVAVCVVVVSGASWWAVSQSKQVPEFYNRARNQSGPIAEIARNQLEHDVEQVRQQTQKGSFWRTSFSEEEINAWLQSELPERFGRLFAHGVSDPAIALENGELFAAARYRSKRWDTVVSCRLSVEMTEEPNLLAIALSDLKAGALPLPLEPFVRKISKEAAMGDLDIRWDFTETGPIALVEIPQEDPRFVIKPLVIESVNLIAGQLQMAGRVGTEASDEYQPRGPVHRFVSYRHRKSNHDVNTTLGREPNGGEIKTR</sequence>
<name>M5U5E7_9BACT</name>
<keyword evidence="2" id="KW-0472">Membrane</keyword>
<feature type="transmembrane region" description="Helical" evidence="2">
    <location>
        <begin position="28"/>
        <end position="51"/>
    </location>
</feature>
<feature type="region of interest" description="Disordered" evidence="1">
    <location>
        <begin position="271"/>
        <end position="291"/>
    </location>
</feature>
<keyword evidence="2" id="KW-1133">Transmembrane helix</keyword>
<reference evidence="3 4" key="1">
    <citation type="journal article" date="2013" name="Mar. Genomics">
        <title>Expression of sulfatases in Rhodopirellula baltica and the diversity of sulfatases in the genus Rhodopirellula.</title>
        <authorList>
            <person name="Wegner C.E."/>
            <person name="Richter-Heitmann T."/>
            <person name="Klindworth A."/>
            <person name="Klockow C."/>
            <person name="Richter M."/>
            <person name="Achstetter T."/>
            <person name="Glockner F.O."/>
            <person name="Harder J."/>
        </authorList>
    </citation>
    <scope>NUCLEOTIDE SEQUENCE [LARGE SCALE GENOMIC DNA]</scope>
    <source>
        <strain evidence="3 4">SM41</strain>
    </source>
</reference>
<keyword evidence="4" id="KW-1185">Reference proteome</keyword>
<dbReference type="EMBL" id="ANOH01000143">
    <property type="protein sequence ID" value="EMI56499.1"/>
    <property type="molecule type" value="Genomic_DNA"/>
</dbReference>
<accession>M5U5E7</accession>
<dbReference type="AlphaFoldDB" id="M5U5E7"/>
<comment type="caution">
    <text evidence="3">The sequence shown here is derived from an EMBL/GenBank/DDBJ whole genome shotgun (WGS) entry which is preliminary data.</text>
</comment>
<evidence type="ECO:0000313" key="4">
    <source>
        <dbReference type="Proteomes" id="UP000011885"/>
    </source>
</evidence>
<protein>
    <submittedName>
        <fullName evidence="3">Uncharacterized protein</fullName>
    </submittedName>
</protein>
<evidence type="ECO:0000256" key="2">
    <source>
        <dbReference type="SAM" id="Phobius"/>
    </source>
</evidence>
<dbReference type="PATRIC" id="fig|1263870.3.peg.2197"/>
<gene>
    <name evidence="3" type="ORF">RSSM_02058</name>
</gene>
<dbReference type="Proteomes" id="UP000011885">
    <property type="component" value="Unassembled WGS sequence"/>
</dbReference>
<organism evidence="3 4">
    <name type="scientific">Rhodopirellula sallentina SM41</name>
    <dbReference type="NCBI Taxonomy" id="1263870"/>
    <lineage>
        <taxon>Bacteria</taxon>
        <taxon>Pseudomonadati</taxon>
        <taxon>Planctomycetota</taxon>
        <taxon>Planctomycetia</taxon>
        <taxon>Pirellulales</taxon>
        <taxon>Pirellulaceae</taxon>
        <taxon>Rhodopirellula</taxon>
    </lineage>
</organism>
<evidence type="ECO:0000256" key="1">
    <source>
        <dbReference type="SAM" id="MobiDB-lite"/>
    </source>
</evidence>